<evidence type="ECO:0000313" key="1">
    <source>
        <dbReference type="EMBL" id="CAF1523228.1"/>
    </source>
</evidence>
<dbReference type="AlphaFoldDB" id="A0A815V0Y3"/>
<gene>
    <name evidence="1" type="ORF">GPM918_LOCUS37649</name>
    <name evidence="2" type="ORF">SRO942_LOCUS38425</name>
</gene>
<feature type="non-terminal residue" evidence="1">
    <location>
        <position position="1"/>
    </location>
</feature>
<organism evidence="1 3">
    <name type="scientific">Didymodactylos carnosus</name>
    <dbReference type="NCBI Taxonomy" id="1234261"/>
    <lineage>
        <taxon>Eukaryota</taxon>
        <taxon>Metazoa</taxon>
        <taxon>Spiralia</taxon>
        <taxon>Gnathifera</taxon>
        <taxon>Rotifera</taxon>
        <taxon>Eurotatoria</taxon>
        <taxon>Bdelloidea</taxon>
        <taxon>Philodinida</taxon>
        <taxon>Philodinidae</taxon>
        <taxon>Didymodactylos</taxon>
    </lineage>
</organism>
<proteinExistence type="predicted"/>
<protein>
    <submittedName>
        <fullName evidence="1">Uncharacterized protein</fullName>
    </submittedName>
</protein>
<sequence>TTRILNDIDAVNDGDNENIELVLELFVPTFPLDAITSMLAYDSQESCKTHLKTLGVTLCEDEQMIDCKPTRQIYEKAKS</sequence>
<dbReference type="Proteomes" id="UP000663829">
    <property type="component" value="Unassembled WGS sequence"/>
</dbReference>
<dbReference type="EMBL" id="CAJOBC010089617">
    <property type="protein sequence ID" value="CAF4382410.1"/>
    <property type="molecule type" value="Genomic_DNA"/>
</dbReference>
<accession>A0A815V0Y3</accession>
<evidence type="ECO:0000313" key="3">
    <source>
        <dbReference type="Proteomes" id="UP000663829"/>
    </source>
</evidence>
<comment type="caution">
    <text evidence="1">The sequence shown here is derived from an EMBL/GenBank/DDBJ whole genome shotgun (WGS) entry which is preliminary data.</text>
</comment>
<reference evidence="1" key="1">
    <citation type="submission" date="2021-02" db="EMBL/GenBank/DDBJ databases">
        <authorList>
            <person name="Nowell W R."/>
        </authorList>
    </citation>
    <scope>NUCLEOTIDE SEQUENCE</scope>
</reference>
<dbReference type="Proteomes" id="UP000681722">
    <property type="component" value="Unassembled WGS sequence"/>
</dbReference>
<keyword evidence="3" id="KW-1185">Reference proteome</keyword>
<name>A0A815V0Y3_9BILA</name>
<dbReference type="EMBL" id="CAJNOQ010024056">
    <property type="protein sequence ID" value="CAF1523228.1"/>
    <property type="molecule type" value="Genomic_DNA"/>
</dbReference>
<evidence type="ECO:0000313" key="2">
    <source>
        <dbReference type="EMBL" id="CAF4382410.1"/>
    </source>
</evidence>